<evidence type="ECO:0000256" key="1">
    <source>
        <dbReference type="SAM" id="MobiDB-lite"/>
    </source>
</evidence>
<dbReference type="AlphaFoldDB" id="A0A9Q0S1P2"/>
<keyword evidence="3" id="KW-1185">Reference proteome</keyword>
<dbReference type="EMBL" id="WJQU01000002">
    <property type="protein sequence ID" value="KAJ6642162.1"/>
    <property type="molecule type" value="Genomic_DNA"/>
</dbReference>
<evidence type="ECO:0000313" key="2">
    <source>
        <dbReference type="EMBL" id="KAJ6642162.1"/>
    </source>
</evidence>
<sequence>MAGYRPMPPSSPMLSHQNNRGPIYHHPMNNHGIVYPSHTMNGPINMHGQHNTHHHHLMTRHHMAQQPRQMLHHGGITMTPKVMPLNAKMQLAAAIFGLVPNRYSDENPPPNF</sequence>
<dbReference type="Proteomes" id="UP001151699">
    <property type="component" value="Chromosome B"/>
</dbReference>
<evidence type="ECO:0000313" key="3">
    <source>
        <dbReference type="Proteomes" id="UP001151699"/>
    </source>
</evidence>
<protein>
    <submittedName>
        <fullName evidence="2">Uncharacterized protein</fullName>
    </submittedName>
</protein>
<gene>
    <name evidence="2" type="ORF">Bhyg_07109</name>
</gene>
<accession>A0A9Q0S1P2</accession>
<feature type="compositionally biased region" description="Pro residues" evidence="1">
    <location>
        <begin position="1"/>
        <end position="11"/>
    </location>
</feature>
<feature type="region of interest" description="Disordered" evidence="1">
    <location>
        <begin position="1"/>
        <end position="28"/>
    </location>
</feature>
<proteinExistence type="predicted"/>
<comment type="caution">
    <text evidence="2">The sequence shown here is derived from an EMBL/GenBank/DDBJ whole genome shotgun (WGS) entry which is preliminary data.</text>
</comment>
<reference evidence="2" key="1">
    <citation type="submission" date="2022-07" db="EMBL/GenBank/DDBJ databases">
        <authorList>
            <person name="Trinca V."/>
            <person name="Uliana J.V.C."/>
            <person name="Torres T.T."/>
            <person name="Ward R.J."/>
            <person name="Monesi N."/>
        </authorList>
    </citation>
    <scope>NUCLEOTIDE SEQUENCE</scope>
    <source>
        <strain evidence="2">HSMRA1968</strain>
        <tissue evidence="2">Whole embryos</tissue>
    </source>
</reference>
<organism evidence="2 3">
    <name type="scientific">Pseudolycoriella hygida</name>
    <dbReference type="NCBI Taxonomy" id="35572"/>
    <lineage>
        <taxon>Eukaryota</taxon>
        <taxon>Metazoa</taxon>
        <taxon>Ecdysozoa</taxon>
        <taxon>Arthropoda</taxon>
        <taxon>Hexapoda</taxon>
        <taxon>Insecta</taxon>
        <taxon>Pterygota</taxon>
        <taxon>Neoptera</taxon>
        <taxon>Endopterygota</taxon>
        <taxon>Diptera</taxon>
        <taxon>Nematocera</taxon>
        <taxon>Sciaroidea</taxon>
        <taxon>Sciaridae</taxon>
        <taxon>Pseudolycoriella</taxon>
    </lineage>
</organism>
<name>A0A9Q0S1P2_9DIPT</name>